<sequence length="253" mass="28686">MKYDDKEVRSLSDLIEFLKEDLPKGQPTWYRGQRDASWDLQPNITRHGGVDAERALFKRFKQNAFSHVPSRPATEWEWLFIMQHHGLPTRLLDWTESALVGLYFALDGDSPVDPKCAAALWAMDPIGLNRASKWAGAHEADIPGFDDDEDLKSYLPSQFLRTGFALEPIAAIAARNNARIQVQQGVFTLHHKNLDPLNEGARLDHIWRYIIPGDVVAELRTGLEMLNVNRLSLFPELQNVANHARDQIIGGNQ</sequence>
<dbReference type="Pfam" id="PF08867">
    <property type="entry name" value="FRG"/>
    <property type="match status" value="1"/>
</dbReference>
<accession>A0A6I6L414</accession>
<evidence type="ECO:0000259" key="1">
    <source>
        <dbReference type="SMART" id="SM00901"/>
    </source>
</evidence>
<dbReference type="InterPro" id="IPR014966">
    <property type="entry name" value="FRG-dom"/>
</dbReference>
<keyword evidence="3" id="KW-1185">Reference proteome</keyword>
<gene>
    <name evidence="2" type="ORF">EUU25_09320</name>
</gene>
<evidence type="ECO:0000313" key="2">
    <source>
        <dbReference type="EMBL" id="QGY80800.1"/>
    </source>
</evidence>
<dbReference type="OrthoDB" id="9816036at2"/>
<dbReference type="KEGG" id="slaa:EUU25_09320"/>
<name>A0A6I6L414_9SPHN</name>
<protein>
    <submittedName>
        <fullName evidence="2">FRG domain-containing protein</fullName>
    </submittedName>
</protein>
<dbReference type="SMART" id="SM00901">
    <property type="entry name" value="FRG"/>
    <property type="match status" value="1"/>
</dbReference>
<dbReference type="AlphaFoldDB" id="A0A6I6L414"/>
<dbReference type="Proteomes" id="UP000428803">
    <property type="component" value="Chromosome"/>
</dbReference>
<reference evidence="3" key="1">
    <citation type="submission" date="2019-01" db="EMBL/GenBank/DDBJ databases">
        <title>Sphingorhabdus lacus sp.nov., isolated from an oligotrophic freshwater lake.</title>
        <authorList>
            <person name="Park M."/>
        </authorList>
    </citation>
    <scope>NUCLEOTIDE SEQUENCE [LARGE SCALE GENOMIC DNA]</scope>
    <source>
        <strain evidence="3">IMCC1753</strain>
    </source>
</reference>
<evidence type="ECO:0000313" key="3">
    <source>
        <dbReference type="Proteomes" id="UP000428803"/>
    </source>
</evidence>
<organism evidence="2 3">
    <name type="scientific">Sphingorhabdus lacus</name>
    <dbReference type="NCBI Taxonomy" id="392610"/>
    <lineage>
        <taxon>Bacteria</taxon>
        <taxon>Pseudomonadati</taxon>
        <taxon>Pseudomonadota</taxon>
        <taxon>Alphaproteobacteria</taxon>
        <taxon>Sphingomonadales</taxon>
        <taxon>Sphingomonadaceae</taxon>
        <taxon>Sphingorhabdus</taxon>
    </lineage>
</organism>
<dbReference type="RefSeq" id="WP_158900373.1">
    <property type="nucleotide sequence ID" value="NZ_CP035733.1"/>
</dbReference>
<feature type="domain" description="FRG" evidence="1">
    <location>
        <begin position="24"/>
        <end position="121"/>
    </location>
</feature>
<dbReference type="EMBL" id="CP035733">
    <property type="protein sequence ID" value="QGY80800.1"/>
    <property type="molecule type" value="Genomic_DNA"/>
</dbReference>
<proteinExistence type="predicted"/>